<dbReference type="OrthoDB" id="9795543at2"/>
<evidence type="ECO:0000259" key="3">
    <source>
        <dbReference type="Pfam" id="PF01408"/>
    </source>
</evidence>
<organism evidence="5 6">
    <name type="scientific">Marinoscillum furvescens DSM 4134</name>
    <dbReference type="NCBI Taxonomy" id="1122208"/>
    <lineage>
        <taxon>Bacteria</taxon>
        <taxon>Pseudomonadati</taxon>
        <taxon>Bacteroidota</taxon>
        <taxon>Cytophagia</taxon>
        <taxon>Cytophagales</taxon>
        <taxon>Reichenbachiellaceae</taxon>
        <taxon>Marinoscillum</taxon>
    </lineage>
</organism>
<accession>A0A3D9L3W3</accession>
<dbReference type="InterPro" id="IPR050984">
    <property type="entry name" value="Gfo/Idh/MocA_domain"/>
</dbReference>
<feature type="domain" description="Gfo/Idh/MocA-like oxidoreductase N-terminal" evidence="3">
    <location>
        <begin position="6"/>
        <end position="122"/>
    </location>
</feature>
<dbReference type="GO" id="GO:0000166">
    <property type="term" value="F:nucleotide binding"/>
    <property type="evidence" value="ECO:0007669"/>
    <property type="project" value="InterPro"/>
</dbReference>
<comment type="caution">
    <text evidence="5">The sequence shown here is derived from an EMBL/GenBank/DDBJ whole genome shotgun (WGS) entry which is preliminary data.</text>
</comment>
<feature type="domain" description="GFO/IDH/MocA-like oxidoreductase" evidence="4">
    <location>
        <begin position="132"/>
        <end position="248"/>
    </location>
</feature>
<keyword evidence="2" id="KW-0560">Oxidoreductase</keyword>
<dbReference type="InterPro" id="IPR000683">
    <property type="entry name" value="Gfo/Idh/MocA-like_OxRdtase_N"/>
</dbReference>
<dbReference type="SUPFAM" id="SSF55347">
    <property type="entry name" value="Glyceraldehyde-3-phosphate dehydrogenase-like, C-terminal domain"/>
    <property type="match status" value="1"/>
</dbReference>
<comment type="similarity">
    <text evidence="1">Belongs to the Gfo/Idh/MocA family.</text>
</comment>
<evidence type="ECO:0000256" key="1">
    <source>
        <dbReference type="ARBA" id="ARBA00010928"/>
    </source>
</evidence>
<dbReference type="InterPro" id="IPR055170">
    <property type="entry name" value="GFO_IDH_MocA-like_dom"/>
</dbReference>
<dbReference type="Gene3D" id="3.40.50.720">
    <property type="entry name" value="NAD(P)-binding Rossmann-like Domain"/>
    <property type="match status" value="1"/>
</dbReference>
<dbReference type="InterPro" id="IPR036291">
    <property type="entry name" value="NAD(P)-bd_dom_sf"/>
</dbReference>
<dbReference type="Pfam" id="PF22725">
    <property type="entry name" value="GFO_IDH_MocA_C3"/>
    <property type="match status" value="1"/>
</dbReference>
<evidence type="ECO:0000313" key="5">
    <source>
        <dbReference type="EMBL" id="RED97983.1"/>
    </source>
</evidence>
<dbReference type="GO" id="GO:0016491">
    <property type="term" value="F:oxidoreductase activity"/>
    <property type="evidence" value="ECO:0007669"/>
    <property type="project" value="UniProtKB-KW"/>
</dbReference>
<proteinExistence type="inferred from homology"/>
<dbReference type="Gene3D" id="3.30.360.10">
    <property type="entry name" value="Dihydrodipicolinate Reductase, domain 2"/>
    <property type="match status" value="1"/>
</dbReference>
<dbReference type="PANTHER" id="PTHR22604:SF105">
    <property type="entry name" value="TRANS-1,2-DIHYDROBENZENE-1,2-DIOL DEHYDROGENASE"/>
    <property type="match status" value="1"/>
</dbReference>
<gene>
    <name evidence="5" type="ORF">C7460_111124</name>
</gene>
<dbReference type="EMBL" id="QREG01000011">
    <property type="protein sequence ID" value="RED97983.1"/>
    <property type="molecule type" value="Genomic_DNA"/>
</dbReference>
<dbReference type="SUPFAM" id="SSF51735">
    <property type="entry name" value="NAD(P)-binding Rossmann-fold domains"/>
    <property type="match status" value="1"/>
</dbReference>
<dbReference type="PANTHER" id="PTHR22604">
    <property type="entry name" value="OXIDOREDUCTASES"/>
    <property type="match status" value="1"/>
</dbReference>
<evidence type="ECO:0000313" key="6">
    <source>
        <dbReference type="Proteomes" id="UP000256779"/>
    </source>
</evidence>
<keyword evidence="6" id="KW-1185">Reference proteome</keyword>
<dbReference type="AlphaFoldDB" id="A0A3D9L3W3"/>
<evidence type="ECO:0000256" key="2">
    <source>
        <dbReference type="ARBA" id="ARBA00023002"/>
    </source>
</evidence>
<dbReference type="RefSeq" id="WP_115868507.1">
    <property type="nucleotide sequence ID" value="NZ_QREG01000011.1"/>
</dbReference>
<name>A0A3D9L3W3_MARFU</name>
<dbReference type="Proteomes" id="UP000256779">
    <property type="component" value="Unassembled WGS sequence"/>
</dbReference>
<evidence type="ECO:0000259" key="4">
    <source>
        <dbReference type="Pfam" id="PF22725"/>
    </source>
</evidence>
<reference evidence="5 6" key="1">
    <citation type="submission" date="2018-07" db="EMBL/GenBank/DDBJ databases">
        <title>Genomic Encyclopedia of Type Strains, Phase IV (KMG-IV): sequencing the most valuable type-strain genomes for metagenomic binning, comparative biology and taxonomic classification.</title>
        <authorList>
            <person name="Goeker M."/>
        </authorList>
    </citation>
    <scope>NUCLEOTIDE SEQUENCE [LARGE SCALE GENOMIC DNA]</scope>
    <source>
        <strain evidence="5 6">DSM 4134</strain>
    </source>
</reference>
<sequence>MQKLNWGILSTAKIAVEKVIPGLLKSDDLAVRAIASRNLEKAGKVAEELNIPVAYDSYEALLSDPEIDVIYNPLPNHLHVEWTAKAIEAGKHVLCEKPLLLTVQDAEHLIKLRNKYNVKVGEAFMVKSHPQWQRAKAIIDSGLLGGIRLYQGTFSYFNADPQNIRNIANYGGGAMWDIGCYPVMTSRYLFGESPTRVIASLQIDEQFGTDVLSTVQMEFSSGIKAQFAVSTQAAAYQRVHVLGTEKELEIMIPFNAPTDQPTVLRVNSADILRKNEVEELLPPSDQYQLQAEDFCRAILENTSEPVTLEDARDHCRIIEAIFESNKKGTWINIQVP</sequence>
<dbReference type="Pfam" id="PF01408">
    <property type="entry name" value="GFO_IDH_MocA"/>
    <property type="match status" value="1"/>
</dbReference>
<protein>
    <submittedName>
        <fullName evidence="5">Putative dehydrogenase</fullName>
    </submittedName>
</protein>